<gene>
    <name evidence="3" type="ORF">PIB30_062496</name>
</gene>
<evidence type="ECO:0000256" key="2">
    <source>
        <dbReference type="SAM" id="MobiDB-lite"/>
    </source>
</evidence>
<feature type="compositionally biased region" description="Acidic residues" evidence="2">
    <location>
        <begin position="90"/>
        <end position="105"/>
    </location>
</feature>
<evidence type="ECO:0000313" key="3">
    <source>
        <dbReference type="EMBL" id="MED6149448.1"/>
    </source>
</evidence>
<name>A0ABU6TNJ4_9FABA</name>
<evidence type="ECO:0000313" key="4">
    <source>
        <dbReference type="Proteomes" id="UP001341840"/>
    </source>
</evidence>
<dbReference type="Proteomes" id="UP001341840">
    <property type="component" value="Unassembled WGS sequence"/>
</dbReference>
<keyword evidence="4" id="KW-1185">Reference proteome</keyword>
<proteinExistence type="predicted"/>
<organism evidence="3 4">
    <name type="scientific">Stylosanthes scabra</name>
    <dbReference type="NCBI Taxonomy" id="79078"/>
    <lineage>
        <taxon>Eukaryota</taxon>
        <taxon>Viridiplantae</taxon>
        <taxon>Streptophyta</taxon>
        <taxon>Embryophyta</taxon>
        <taxon>Tracheophyta</taxon>
        <taxon>Spermatophyta</taxon>
        <taxon>Magnoliopsida</taxon>
        <taxon>eudicotyledons</taxon>
        <taxon>Gunneridae</taxon>
        <taxon>Pentapetalae</taxon>
        <taxon>rosids</taxon>
        <taxon>fabids</taxon>
        <taxon>Fabales</taxon>
        <taxon>Fabaceae</taxon>
        <taxon>Papilionoideae</taxon>
        <taxon>50 kb inversion clade</taxon>
        <taxon>dalbergioids sensu lato</taxon>
        <taxon>Dalbergieae</taxon>
        <taxon>Pterocarpus clade</taxon>
        <taxon>Stylosanthes</taxon>
    </lineage>
</organism>
<evidence type="ECO:0000256" key="1">
    <source>
        <dbReference type="SAM" id="Coils"/>
    </source>
</evidence>
<comment type="caution">
    <text evidence="3">The sequence shown here is derived from an EMBL/GenBank/DDBJ whole genome shotgun (WGS) entry which is preliminary data.</text>
</comment>
<sequence length="105" mass="11720">MQKQQALVDDGSRSGAVKASIEKEEAQIWSGRIGAREELVREREELMRERDEYRKMREEMVAYYASMRASGSGVGSTTVTASAAQHEGDGGQDEEEDDADDYQDP</sequence>
<reference evidence="3 4" key="1">
    <citation type="journal article" date="2023" name="Plants (Basel)">
        <title>Bridging the Gap: Combining Genomics and Transcriptomics Approaches to Understand Stylosanthes scabra, an Orphan Legume from the Brazilian Caatinga.</title>
        <authorList>
            <person name="Ferreira-Neto J.R.C."/>
            <person name="da Silva M.D."/>
            <person name="Binneck E."/>
            <person name="de Melo N.F."/>
            <person name="da Silva R.H."/>
            <person name="de Melo A.L.T.M."/>
            <person name="Pandolfi V."/>
            <person name="Bustamante F.O."/>
            <person name="Brasileiro-Vidal A.C."/>
            <person name="Benko-Iseppon A.M."/>
        </authorList>
    </citation>
    <scope>NUCLEOTIDE SEQUENCE [LARGE SCALE GENOMIC DNA]</scope>
    <source>
        <tissue evidence="3">Leaves</tissue>
    </source>
</reference>
<accession>A0ABU6TNJ4</accession>
<feature type="region of interest" description="Disordered" evidence="2">
    <location>
        <begin position="69"/>
        <end position="105"/>
    </location>
</feature>
<feature type="coiled-coil region" evidence="1">
    <location>
        <begin position="32"/>
        <end position="59"/>
    </location>
</feature>
<keyword evidence="1" id="KW-0175">Coiled coil</keyword>
<protein>
    <submittedName>
        <fullName evidence="3">Uncharacterized protein</fullName>
    </submittedName>
</protein>
<dbReference type="EMBL" id="JASCZI010091202">
    <property type="protein sequence ID" value="MED6149448.1"/>
    <property type="molecule type" value="Genomic_DNA"/>
</dbReference>